<feature type="domain" description="DUF3821" evidence="4">
    <location>
        <begin position="34"/>
        <end position="236"/>
    </location>
</feature>
<organism evidence="6 7">
    <name type="scientific">Methanoplanus limicola DSM 2279</name>
    <dbReference type="NCBI Taxonomy" id="937775"/>
    <lineage>
        <taxon>Archaea</taxon>
        <taxon>Methanobacteriati</taxon>
        <taxon>Methanobacteriota</taxon>
        <taxon>Stenosarchaea group</taxon>
        <taxon>Methanomicrobia</taxon>
        <taxon>Methanomicrobiales</taxon>
        <taxon>Methanomicrobiaceae</taxon>
        <taxon>Methanoplanus</taxon>
    </lineage>
</organism>
<feature type="domain" description="PGF-CTERM archaeal protein-sorting signal" evidence="5">
    <location>
        <begin position="821"/>
        <end position="842"/>
    </location>
</feature>
<keyword evidence="7" id="KW-1185">Reference proteome</keyword>
<dbReference type="Pfam" id="PF12863">
    <property type="entry name" value="DUF3821"/>
    <property type="match status" value="1"/>
</dbReference>
<accession>H1YYH2</accession>
<evidence type="ECO:0000313" key="6">
    <source>
        <dbReference type="EMBL" id="EHQ35070.1"/>
    </source>
</evidence>
<dbReference type="Proteomes" id="UP000005741">
    <property type="component" value="Chromosome"/>
</dbReference>
<evidence type="ECO:0000259" key="5">
    <source>
        <dbReference type="Pfam" id="PF18204"/>
    </source>
</evidence>
<dbReference type="InterPro" id="IPR026371">
    <property type="entry name" value="PGF_CTERM"/>
</dbReference>
<dbReference type="EMBL" id="CM001436">
    <property type="protein sequence ID" value="EHQ35070.1"/>
    <property type="molecule type" value="Genomic_DNA"/>
</dbReference>
<keyword evidence="3" id="KW-1133">Transmembrane helix</keyword>
<feature type="region of interest" description="Disordered" evidence="2">
    <location>
        <begin position="784"/>
        <end position="819"/>
    </location>
</feature>
<dbReference type="HOGENOM" id="CLU_015377_0_0_2"/>
<dbReference type="GO" id="GO:0005886">
    <property type="term" value="C:plasma membrane"/>
    <property type="evidence" value="ECO:0007669"/>
    <property type="project" value="UniProtKB-SubCell"/>
</dbReference>
<protein>
    <submittedName>
        <fullName evidence="6">Uncharacterized protein</fullName>
    </submittedName>
</protein>
<feature type="compositionally biased region" description="Low complexity" evidence="2">
    <location>
        <begin position="787"/>
        <end position="810"/>
    </location>
</feature>
<name>H1YYH2_9EURY</name>
<evidence type="ECO:0000259" key="4">
    <source>
        <dbReference type="Pfam" id="PF12863"/>
    </source>
</evidence>
<dbReference type="NCBIfam" id="TIGR04126">
    <property type="entry name" value="PGF_CTERM"/>
    <property type="match status" value="1"/>
</dbReference>
<sequence length="843" mass="89526">MTSKKLGIALVALVAVLLLVAPAMAGDYGKTVIKGNTTFIGESGLNINSVFLGTENTLSWYSSGSKPGTDAPSSVITVSDPTNFYVSPDVFTGKTGAWFNGTSTEAAFYVQKASLSVSLFSMNSSKEITNKKAITNDDIAIRVNSNLDALFARGIRTATGIGSGIDFYVETPDGATLTKLFDKSGGSSNLSAVKPNNTLYWLPAGTQTGVWQLLQKDYKAGTYKIYAECNVNGMKDNLGTVTGVTKSEIGTLTIDKDTVTITADKETVVRNNDFTVTVEGAPKTDYVIWLSGTDSYTNMSKNSGYPPIFVPNQDSVTPLLEAQIELMAYKTGANVSDDVPYATDCVTNEWAVKAKTGSDGKITVGLMTDGGTKDAVYTIRTAKVVSPTKLSDQLYDTVKVKVEKGAVTITASGDGSYYLGEEVTLSGTNTDTNDVYLFITGPNLPKDGGILTSPQDYVNFSRTDGYTHETVKTDDTWEFKWDTSSGMTLDAGTYTIYVTSSMYDKSGLSNTKYDTVSVVIKKPFVTATTSASTVAKGDKLYVRGTAEGNPTQGVAIWILGKNYWNGITNNNQKVTETVNDDGSFEYELGSGDTANLAAGQYFVVVQHPMYNGVFDVDASATGSNSVEVTQQAKGTTSATSQFIIWGTGKLQGSDAAEALINSINSPDIDDTYYKLTFLVEEPWIRINSIGDHYVGDQFTISGTTNLAVGDDLIVEVTSSSFQPTQKTQSGEFSGASSTVQVAEGTTYNEWSMDVDASTFKPDEYIVKAEAIEADSTATTTFNVLKGTTPTTAPTTAPTTGPTTAPSVAPTEQPTPKPTASPGFGALIALIGLGAVAALVLRKD</sequence>
<evidence type="ECO:0000256" key="1">
    <source>
        <dbReference type="ARBA" id="ARBA00022729"/>
    </source>
</evidence>
<dbReference type="InterPro" id="IPR024277">
    <property type="entry name" value="DUF3821"/>
</dbReference>
<reference evidence="6 7" key="1">
    <citation type="submission" date="2011-10" db="EMBL/GenBank/DDBJ databases">
        <title>The Improved High-Quality Draft genome of Methanoplanus limicola DSM 2279.</title>
        <authorList>
            <consortium name="US DOE Joint Genome Institute (JGI-PGF)"/>
            <person name="Lucas S."/>
            <person name="Copeland A."/>
            <person name="Lapidus A."/>
            <person name="Glavina del Rio T."/>
            <person name="Dalin E."/>
            <person name="Tice H."/>
            <person name="Bruce D."/>
            <person name="Goodwin L."/>
            <person name="Pitluck S."/>
            <person name="Peters L."/>
            <person name="Mikhailova N."/>
            <person name="Lu M."/>
            <person name="Kyrpides N."/>
            <person name="Mavromatis K."/>
            <person name="Ivanova N."/>
            <person name="Markowitz V."/>
            <person name="Cheng J.-F."/>
            <person name="Hugenholtz P."/>
            <person name="Woyke T."/>
            <person name="Wu D."/>
            <person name="Wirth R."/>
            <person name="Brambilla E.-M."/>
            <person name="Klenk H.-P."/>
            <person name="Eisen J.A."/>
        </authorList>
    </citation>
    <scope>NUCLEOTIDE SEQUENCE [LARGE SCALE GENOMIC DNA]</scope>
    <source>
        <strain evidence="6 7">DSM 2279</strain>
    </source>
</reference>
<evidence type="ECO:0000256" key="2">
    <source>
        <dbReference type="SAM" id="MobiDB-lite"/>
    </source>
</evidence>
<evidence type="ECO:0000256" key="3">
    <source>
        <dbReference type="SAM" id="Phobius"/>
    </source>
</evidence>
<dbReference type="InParanoid" id="H1YYH2"/>
<evidence type="ECO:0000313" key="7">
    <source>
        <dbReference type="Proteomes" id="UP000005741"/>
    </source>
</evidence>
<dbReference type="NCBIfam" id="NF041431">
    <property type="entry name" value="S_layer_MEMAR"/>
    <property type="match status" value="1"/>
</dbReference>
<keyword evidence="3" id="KW-0812">Transmembrane</keyword>
<proteinExistence type="predicted"/>
<keyword evidence="1" id="KW-0732">Signal</keyword>
<gene>
    <name evidence="6" type="ORF">Metlim_0948</name>
</gene>
<dbReference type="GO" id="GO:0030115">
    <property type="term" value="C:S-layer"/>
    <property type="evidence" value="ECO:0007669"/>
    <property type="project" value="UniProtKB-SubCell"/>
</dbReference>
<dbReference type="RefSeq" id="WP_004076801.1">
    <property type="nucleotide sequence ID" value="NZ_CM001436.1"/>
</dbReference>
<feature type="transmembrane region" description="Helical" evidence="3">
    <location>
        <begin position="822"/>
        <end position="840"/>
    </location>
</feature>
<dbReference type="AlphaFoldDB" id="H1YYH2"/>
<dbReference type="Pfam" id="PF18204">
    <property type="entry name" value="PGF-CTERM"/>
    <property type="match status" value="1"/>
</dbReference>
<keyword evidence="3" id="KW-0472">Membrane</keyword>